<feature type="region of interest" description="Disordered" evidence="1">
    <location>
        <begin position="149"/>
        <end position="212"/>
    </location>
</feature>
<feature type="compositionally biased region" description="Basic and acidic residues" evidence="1">
    <location>
        <begin position="1339"/>
        <end position="1372"/>
    </location>
</feature>
<feature type="region of interest" description="Disordered" evidence="1">
    <location>
        <begin position="957"/>
        <end position="982"/>
    </location>
</feature>
<feature type="region of interest" description="Disordered" evidence="1">
    <location>
        <begin position="1729"/>
        <end position="1755"/>
    </location>
</feature>
<feature type="compositionally biased region" description="Low complexity" evidence="1">
    <location>
        <begin position="1374"/>
        <end position="1388"/>
    </location>
</feature>
<feature type="region of interest" description="Disordered" evidence="1">
    <location>
        <begin position="32"/>
        <end position="64"/>
    </location>
</feature>
<feature type="region of interest" description="Disordered" evidence="1">
    <location>
        <begin position="231"/>
        <end position="250"/>
    </location>
</feature>
<feature type="compositionally biased region" description="Polar residues" evidence="1">
    <location>
        <begin position="200"/>
        <end position="212"/>
    </location>
</feature>
<feature type="region of interest" description="Disordered" evidence="1">
    <location>
        <begin position="1624"/>
        <end position="1652"/>
    </location>
</feature>
<evidence type="ECO:0000256" key="1">
    <source>
        <dbReference type="SAM" id="MobiDB-lite"/>
    </source>
</evidence>
<feature type="compositionally biased region" description="Polar residues" evidence="1">
    <location>
        <begin position="113"/>
        <end position="123"/>
    </location>
</feature>
<proteinExistence type="predicted"/>
<feature type="region of interest" description="Disordered" evidence="1">
    <location>
        <begin position="868"/>
        <end position="890"/>
    </location>
</feature>
<protein>
    <submittedName>
        <fullName evidence="2">Uncharacterized protein</fullName>
    </submittedName>
</protein>
<feature type="region of interest" description="Disordered" evidence="1">
    <location>
        <begin position="103"/>
        <end position="123"/>
    </location>
</feature>
<feature type="compositionally biased region" description="Low complexity" evidence="1">
    <location>
        <begin position="160"/>
        <end position="180"/>
    </location>
</feature>
<feature type="non-terminal residue" evidence="2">
    <location>
        <position position="1755"/>
    </location>
</feature>
<organism evidence="2 3">
    <name type="scientific">Durusdinium trenchii</name>
    <dbReference type="NCBI Taxonomy" id="1381693"/>
    <lineage>
        <taxon>Eukaryota</taxon>
        <taxon>Sar</taxon>
        <taxon>Alveolata</taxon>
        <taxon>Dinophyceae</taxon>
        <taxon>Suessiales</taxon>
        <taxon>Symbiodiniaceae</taxon>
        <taxon>Durusdinium</taxon>
    </lineage>
</organism>
<keyword evidence="3" id="KW-1185">Reference proteome</keyword>
<comment type="caution">
    <text evidence="2">The sequence shown here is derived from an EMBL/GenBank/DDBJ whole genome shotgun (WGS) entry which is preliminary data.</text>
</comment>
<evidence type="ECO:0000313" key="2">
    <source>
        <dbReference type="EMBL" id="CAK9096630.1"/>
    </source>
</evidence>
<dbReference type="EMBL" id="CAXAMN010025631">
    <property type="protein sequence ID" value="CAK9096630.1"/>
    <property type="molecule type" value="Genomic_DNA"/>
</dbReference>
<name>A0ABP0R7P8_9DINO</name>
<sequence>MIHRVRILRLLRAKETKALRKARQMSKLSIEERRRQTLAPQASDPAAATVHVAESSSAQAAGKISPSANAGTLIDSIDTAEAEVTPSISSCQAQQSAACNAKIDSPAGIDSSDAFQPQPQGTHVQKQIDINVGAKAKAVDASQPCQLETSSATIGPTLLDDSAAPASMDDPTTTSDQQTQRNARPETESSTNRPKKQLSKNDSADSAHSNHSGLSAALSHFCKDFLADETGETGGDKAKPATPNGGPEIQHVKPIGFVDGMDGINEAFGFWDHALDVLVQGQDEDDAVNTLEGLANSLQEDSLSTAFSGIRSPETAMALLRNRLSSRLGREVANQNGRLQHSIEWNSHSQAECLVGADLDDSCVFGDIAQFYVESIRSNVLPELLNHPAMAIAALTPLIMYYYLHKFGHVADKLLPIPNELDQELKWAQGRPQSQAASWEPLSMTSDDEPFLSALTCSEERYRLSYAAEHPQQAWQLNQNPDAGFGATSKDHKLPTLIGNVHMLFTEHPDVRPSRWLVGSEAMSKPSDEKKITSTSQFGGKLSGKVPGDPLDFDLFDAEGSLESLFGSLSGAALLEQLLVWFQDGEPLDVPWYSEENARNLIRHPREALCKYRTEDKSFPLLALGFNHRAEAFYRCDRESPDNSFVRDARVRGLRRVRVLKAQTPDFVTSKIISLLNQFHAGSSENHFDIMAEALRLESAWKAECHLTKLNTYNPRYGQAYDEFVMAKSSSSDYNNYFRAKLQYYNALALAHNLQNFGIYERTESWANAFVDFLDPQYSPHGVISQMHALSLMIIGGQKRFTSKQKTAELVFESMKACVPVGQARKAAGRGLTFAFAKGGQETSQIMNLINLPMDSSAVVKKMMKGLTADQQSTAGPSPGPGAANSETTAATSKEAALLLKVKQGLAEIKSLNISLKESEMKKLQLKPCDATKGVADGDDEGKPSSSEMNANAKEEVNTCDGDGPTGGGVAQDGPEAKRRKFSKVERKRAAFKGYEAEKETFSVMATSSTGDCRPITALDDLLAALNFVLRKLLDEKVITDEHDPSIMGAFGFVAGLWFEFAFQGRVCLNGRDFRQYSALRTELQQTLIDATEKIQISAPDAQEGSAQANHSGSGKRRGLSPLELAELLSRDRLDTPVTKLVWDDEDPDERAIKSICTVMTTMQEAVVKPLKNFVAQPLPLPLLMHEAVLLGIKQILSVLNSKELDLNDMTSMINSILDEKLPASWQNFVFNVASTYGDKGHFIERTDEVFKDVDRLQKCASLRVKYLLNILHEVISATKGMPEVQANLKIPSTTESLLQKLTNVAMDSQVFELLVVFDAIQFNQFWAREWAFTAAAKTHHDEGAPGAGSDKKNGNENPEKKANGDVDKDQQKSGAASGSTSEASSTLSLTRVNSYKDDERVANKKLLESSNQALEMNLTDETMDSIFVKVLEHKLEVLHWQMHQVLAVGSDQVLINLANKKDFVRVKLPVNHGRLQMPYSGNVSVTNSRGSYLFANVFGLNFFVQPRSDGLNSDILVPAWSAKQVAKSSDANFEQTNVVSKFMAYIEHGQQLTSISFVLVPDKDRLACVVQKEKDIKAAGGSVCWGEAHMKILKPIDKLMDKLQQDLDKQKEKAEKTAKLLVQSASKKRQAVENKENKKKRKQAQQSEDPLAQVKLDKENAEAELKKLQHSAEEDKNIQEALDKALASCKMPETIPINVCVASANVPVDKSARSEAMMAALQKAKDKLATANTTSGKEEGAMEESASSLKVGLQ</sequence>
<accession>A0ABP0R7P8</accession>
<evidence type="ECO:0000313" key="3">
    <source>
        <dbReference type="Proteomes" id="UP001642484"/>
    </source>
</evidence>
<feature type="region of interest" description="Disordered" evidence="1">
    <location>
        <begin position="1339"/>
        <end position="1388"/>
    </location>
</feature>
<gene>
    <name evidence="2" type="ORF">CCMP2556_LOCUS45932</name>
</gene>
<reference evidence="2 3" key="1">
    <citation type="submission" date="2024-02" db="EMBL/GenBank/DDBJ databases">
        <authorList>
            <person name="Chen Y."/>
            <person name="Shah S."/>
            <person name="Dougan E. K."/>
            <person name="Thang M."/>
            <person name="Chan C."/>
        </authorList>
    </citation>
    <scope>NUCLEOTIDE SEQUENCE [LARGE SCALE GENOMIC DNA]</scope>
</reference>
<dbReference type="Proteomes" id="UP001642484">
    <property type="component" value="Unassembled WGS sequence"/>
</dbReference>
<feature type="region of interest" description="Disordered" evidence="1">
    <location>
        <begin position="932"/>
        <end position="951"/>
    </location>
</feature>